<dbReference type="PANTHER" id="PTHR24148:SF82">
    <property type="entry name" value="HETEROKARYON INCOMPATIBILITY DOMAIN-CONTAINING PROTEIN"/>
    <property type="match status" value="1"/>
</dbReference>
<keyword evidence="3" id="KW-1185">Reference proteome</keyword>
<feature type="domain" description="Heterokaryon incompatibility" evidence="1">
    <location>
        <begin position="111"/>
        <end position="274"/>
    </location>
</feature>
<dbReference type="PANTHER" id="PTHR24148">
    <property type="entry name" value="ANKYRIN REPEAT DOMAIN-CONTAINING PROTEIN 39 HOMOLOG-RELATED"/>
    <property type="match status" value="1"/>
</dbReference>
<accession>A0A9P4R5H6</accession>
<protein>
    <recommendedName>
        <fullName evidence="1">Heterokaryon incompatibility domain-containing protein</fullName>
    </recommendedName>
</protein>
<dbReference type="Proteomes" id="UP000799444">
    <property type="component" value="Unassembled WGS sequence"/>
</dbReference>
<dbReference type="InterPro" id="IPR052895">
    <property type="entry name" value="HetReg/Transcr_Mod"/>
</dbReference>
<evidence type="ECO:0000313" key="3">
    <source>
        <dbReference type="Proteomes" id="UP000799444"/>
    </source>
</evidence>
<dbReference type="InterPro" id="IPR010730">
    <property type="entry name" value="HET"/>
</dbReference>
<proteinExistence type="predicted"/>
<name>A0A9P4R5H6_9PLEO</name>
<reference evidence="2" key="1">
    <citation type="journal article" date="2020" name="Stud. Mycol.">
        <title>101 Dothideomycetes genomes: a test case for predicting lifestyles and emergence of pathogens.</title>
        <authorList>
            <person name="Haridas S."/>
            <person name="Albert R."/>
            <person name="Binder M."/>
            <person name="Bloem J."/>
            <person name="Labutti K."/>
            <person name="Salamov A."/>
            <person name="Andreopoulos B."/>
            <person name="Baker S."/>
            <person name="Barry K."/>
            <person name="Bills G."/>
            <person name="Bluhm B."/>
            <person name="Cannon C."/>
            <person name="Castanera R."/>
            <person name="Culley D."/>
            <person name="Daum C."/>
            <person name="Ezra D."/>
            <person name="Gonzalez J."/>
            <person name="Henrissat B."/>
            <person name="Kuo A."/>
            <person name="Liang C."/>
            <person name="Lipzen A."/>
            <person name="Lutzoni F."/>
            <person name="Magnuson J."/>
            <person name="Mondo S."/>
            <person name="Nolan M."/>
            <person name="Ohm R."/>
            <person name="Pangilinan J."/>
            <person name="Park H.-J."/>
            <person name="Ramirez L."/>
            <person name="Alfaro M."/>
            <person name="Sun H."/>
            <person name="Tritt A."/>
            <person name="Yoshinaga Y."/>
            <person name="Zwiers L.-H."/>
            <person name="Turgeon B."/>
            <person name="Goodwin S."/>
            <person name="Spatafora J."/>
            <person name="Crous P."/>
            <person name="Grigoriev I."/>
        </authorList>
    </citation>
    <scope>NUCLEOTIDE SEQUENCE</scope>
    <source>
        <strain evidence="2">CBS 125425</strain>
    </source>
</reference>
<gene>
    <name evidence="2" type="ORF">EJ04DRAFT_561935</name>
</gene>
<evidence type="ECO:0000259" key="1">
    <source>
        <dbReference type="Pfam" id="PF06985"/>
    </source>
</evidence>
<dbReference type="AlphaFoldDB" id="A0A9P4R5H6"/>
<dbReference type="OrthoDB" id="270167at2759"/>
<evidence type="ECO:0000313" key="2">
    <source>
        <dbReference type="EMBL" id="KAF2737074.1"/>
    </source>
</evidence>
<sequence>MYMATPPLLPAFSSRAGQLEFVELDEDDIDTENLHAHVVLPEAKHLLLSDTLHPGAVVAGQQDLDAHALLLELARLAPSVAKDFAPKGKDGEGVVFRLVDEAGLGGAESGYVAMSYCWGRDKENGGLPRKMVSPVGDLPFGWVRTVEQVPLPVGRSLFEAVVRERGVGEGLWFDQVCINQEDDFEKAAAIGAMDTIYKNARKVIVALEDVLAEESEELFLRWYAEQYEKSELPGHQQPHLGMNPPFMQRFPLLRSFFERMLGSAWFGRAWCAQELRMGRSIVFLVPSLVDEEDGCYTFVRITSAFFLHLLILASECLQLFPSLNSRISSLLLLFLQKTRNDERDAIMVRNPGVLLSPENELPTPFVPTIAEIFRQNASGNSRLPEYLRRLDANRDKTAIALSAGKLPIRMKPASPLQRPTIEDECLRQLLLVGIAAHDPVALCTTGAPLCLHDGSVSWLTHPSSQDIPSSHLHHPLPRFTPKTPITQSSDGRAEYAQLDLVFLDLPHRSHSNPNFPTYVQRARHYIELCMQYFTLLPNATPSFTSWQTPHNPRAPAMKNVFVQTLACCFECGPQWLLDVSARIQPPEHVVAPQAAEALFHPHLAAETYINTPDGRHAFTSVLNLLGAVVALGIPWASGASERTCGPMVVSLSPSPSPSPLEPLPFDSPKAVVFAPFAHSKTLLVAVPEAVKMAEYGVLARGWVLTPFQSFTGSRSPGATVNWTLQGKTVVFGGAGFEGGLGGREGMGGHRVYGPVGVGLASPATV</sequence>
<comment type="caution">
    <text evidence="2">The sequence shown here is derived from an EMBL/GenBank/DDBJ whole genome shotgun (WGS) entry which is preliminary data.</text>
</comment>
<dbReference type="EMBL" id="ML996119">
    <property type="protein sequence ID" value="KAF2737074.1"/>
    <property type="molecule type" value="Genomic_DNA"/>
</dbReference>
<dbReference type="Pfam" id="PF06985">
    <property type="entry name" value="HET"/>
    <property type="match status" value="1"/>
</dbReference>
<organism evidence="2 3">
    <name type="scientific">Polyplosphaeria fusca</name>
    <dbReference type="NCBI Taxonomy" id="682080"/>
    <lineage>
        <taxon>Eukaryota</taxon>
        <taxon>Fungi</taxon>
        <taxon>Dikarya</taxon>
        <taxon>Ascomycota</taxon>
        <taxon>Pezizomycotina</taxon>
        <taxon>Dothideomycetes</taxon>
        <taxon>Pleosporomycetidae</taxon>
        <taxon>Pleosporales</taxon>
        <taxon>Tetraplosphaeriaceae</taxon>
        <taxon>Polyplosphaeria</taxon>
    </lineage>
</organism>